<evidence type="ECO:0000313" key="3">
    <source>
        <dbReference type="Proteomes" id="UP001501638"/>
    </source>
</evidence>
<evidence type="ECO:0000313" key="2">
    <source>
        <dbReference type="EMBL" id="GAA2428948.1"/>
    </source>
</evidence>
<organism evidence="2 3">
    <name type="scientific">Streptomyces macrosporus</name>
    <dbReference type="NCBI Taxonomy" id="44032"/>
    <lineage>
        <taxon>Bacteria</taxon>
        <taxon>Bacillati</taxon>
        <taxon>Actinomycetota</taxon>
        <taxon>Actinomycetes</taxon>
        <taxon>Kitasatosporales</taxon>
        <taxon>Streptomycetaceae</taxon>
        <taxon>Streptomyces</taxon>
    </lineage>
</organism>
<protein>
    <submittedName>
        <fullName evidence="2">Uncharacterized protein</fullName>
    </submittedName>
</protein>
<dbReference type="Proteomes" id="UP001501638">
    <property type="component" value="Unassembled WGS sequence"/>
</dbReference>
<comment type="caution">
    <text evidence="2">The sequence shown here is derived from an EMBL/GenBank/DDBJ whole genome shotgun (WGS) entry which is preliminary data.</text>
</comment>
<dbReference type="EMBL" id="BAAASZ010000007">
    <property type="protein sequence ID" value="GAA2428948.1"/>
    <property type="molecule type" value="Genomic_DNA"/>
</dbReference>
<proteinExistence type="predicted"/>
<evidence type="ECO:0000256" key="1">
    <source>
        <dbReference type="SAM" id="MobiDB-lite"/>
    </source>
</evidence>
<gene>
    <name evidence="2" type="ORF">GCM10010405_09600</name>
</gene>
<feature type="region of interest" description="Disordered" evidence="1">
    <location>
        <begin position="1"/>
        <end position="45"/>
    </location>
</feature>
<name>A0ABN3JI01_9ACTN</name>
<feature type="region of interest" description="Disordered" evidence="1">
    <location>
        <begin position="71"/>
        <end position="115"/>
    </location>
</feature>
<sequence>MAPAERRKQTKQAETARTADPSARVRNPADAGRANDPGSGRTAVARGMCAAWPAAGPRTRGRAPTAIRGTAIIGGRPTRPRPLADSSVPARVAPLPHGPRTGTVDGAARRTRRRA</sequence>
<keyword evidence="3" id="KW-1185">Reference proteome</keyword>
<reference evidence="2 3" key="1">
    <citation type="journal article" date="2019" name="Int. J. Syst. Evol. Microbiol.">
        <title>The Global Catalogue of Microorganisms (GCM) 10K type strain sequencing project: providing services to taxonomists for standard genome sequencing and annotation.</title>
        <authorList>
            <consortium name="The Broad Institute Genomics Platform"/>
            <consortium name="The Broad Institute Genome Sequencing Center for Infectious Disease"/>
            <person name="Wu L."/>
            <person name="Ma J."/>
        </authorList>
    </citation>
    <scope>NUCLEOTIDE SEQUENCE [LARGE SCALE GENOMIC DNA]</scope>
    <source>
        <strain evidence="2 3">JCM 6305</strain>
    </source>
</reference>
<accession>A0ABN3JI01</accession>